<dbReference type="InterPro" id="IPR003661">
    <property type="entry name" value="HisK_dim/P_dom"/>
</dbReference>
<evidence type="ECO:0000256" key="8">
    <source>
        <dbReference type="ARBA" id="ARBA00023136"/>
    </source>
</evidence>
<keyword evidence="8 9" id="KW-0472">Membrane</keyword>
<dbReference type="InterPro" id="IPR035965">
    <property type="entry name" value="PAS-like_dom_sf"/>
</dbReference>
<comment type="catalytic activity">
    <reaction evidence="1">
        <text>ATP + protein L-histidine = ADP + protein N-phospho-L-histidine.</text>
        <dbReference type="EC" id="2.7.13.3"/>
    </reaction>
</comment>
<keyword evidence="9" id="KW-0812">Transmembrane</keyword>
<organism evidence="13">
    <name type="scientific">Sheuella amnicola</name>
    <dbReference type="NCBI Taxonomy" id="2707330"/>
    <lineage>
        <taxon>Bacteria</taxon>
        <taxon>Pseudomonadati</taxon>
        <taxon>Pseudomonadota</taxon>
        <taxon>Betaproteobacteria</taxon>
        <taxon>Burkholderiales</taxon>
        <taxon>Alcaligenaceae</taxon>
        <taxon>Sheuella</taxon>
    </lineage>
</organism>
<comment type="subcellular location">
    <subcellularLocation>
        <location evidence="2">Cell inner membrane</location>
        <topology evidence="2">Multi-pass membrane protein</topology>
    </subcellularLocation>
</comment>
<protein>
    <recommendedName>
        <fullName evidence="3">histidine kinase</fullName>
        <ecNumber evidence="3">2.7.13.3</ecNumber>
    </recommendedName>
</protein>
<dbReference type="PROSITE" id="PS51257">
    <property type="entry name" value="PROKAR_LIPOPROTEIN"/>
    <property type="match status" value="1"/>
</dbReference>
<dbReference type="SUPFAM" id="SSF47384">
    <property type="entry name" value="Homodimeric domain of signal transducing histidine kinase"/>
    <property type="match status" value="1"/>
</dbReference>
<dbReference type="CDD" id="cd00082">
    <property type="entry name" value="HisKA"/>
    <property type="match status" value="1"/>
</dbReference>
<dbReference type="Pfam" id="PF00512">
    <property type="entry name" value="HisKA"/>
    <property type="match status" value="1"/>
</dbReference>
<dbReference type="InterPro" id="IPR050736">
    <property type="entry name" value="Sensor_HK_Regulatory"/>
</dbReference>
<evidence type="ECO:0000256" key="7">
    <source>
        <dbReference type="ARBA" id="ARBA00023012"/>
    </source>
</evidence>
<evidence type="ECO:0000256" key="9">
    <source>
        <dbReference type="SAM" id="Phobius"/>
    </source>
</evidence>
<evidence type="ECO:0000256" key="2">
    <source>
        <dbReference type="ARBA" id="ARBA00004429"/>
    </source>
</evidence>
<dbReference type="InterPro" id="IPR004358">
    <property type="entry name" value="Sig_transdc_His_kin-like_C"/>
</dbReference>
<keyword evidence="5" id="KW-0808">Transferase</keyword>
<evidence type="ECO:0000256" key="5">
    <source>
        <dbReference type="ARBA" id="ARBA00022679"/>
    </source>
</evidence>
<dbReference type="InterPro" id="IPR013767">
    <property type="entry name" value="PAS_fold"/>
</dbReference>
<evidence type="ECO:0000256" key="3">
    <source>
        <dbReference type="ARBA" id="ARBA00012438"/>
    </source>
</evidence>
<dbReference type="PROSITE" id="PS50112">
    <property type="entry name" value="PAS"/>
    <property type="match status" value="1"/>
</dbReference>
<dbReference type="SMART" id="SM00388">
    <property type="entry name" value="HisKA"/>
    <property type="match status" value="1"/>
</dbReference>
<dbReference type="CDD" id="cd00075">
    <property type="entry name" value="HATPase"/>
    <property type="match status" value="1"/>
</dbReference>
<dbReference type="SMART" id="SM00091">
    <property type="entry name" value="PAS"/>
    <property type="match status" value="1"/>
</dbReference>
<reference evidence="13" key="1">
    <citation type="submission" date="2020-02" db="EMBL/GenBank/DDBJ databases">
        <authorList>
            <person name="Chen W.-M."/>
        </authorList>
    </citation>
    <scope>NUCLEOTIDE SEQUENCE</scope>
    <source>
        <strain evidence="13">NBD-18</strain>
    </source>
</reference>
<dbReference type="GO" id="GO:0000155">
    <property type="term" value="F:phosphorelay sensor kinase activity"/>
    <property type="evidence" value="ECO:0007669"/>
    <property type="project" value="InterPro"/>
</dbReference>
<dbReference type="Pfam" id="PF02518">
    <property type="entry name" value="HATPase_c"/>
    <property type="match status" value="1"/>
</dbReference>
<comment type="caution">
    <text evidence="13">The sequence shown here is derived from an EMBL/GenBank/DDBJ whole genome shotgun (WGS) entry which is preliminary data.</text>
</comment>
<feature type="domain" description="PAC" evidence="12">
    <location>
        <begin position="408"/>
        <end position="460"/>
    </location>
</feature>
<dbReference type="Gene3D" id="3.30.450.20">
    <property type="entry name" value="PAS domain"/>
    <property type="match status" value="2"/>
</dbReference>
<sequence>MPHRFTSSAIVSPRQKVWLLALALALLACLTVVWVALYEKNVIVRNERDRAALFTRVLEDQVSRTLEQSSQATSELVDELSLVAPGNLDKLRPFLQKALASVSAVRSLSIVDKDGRIVLSSHLPDEGVRVDIKKMDPVPRAGYVELGPILSVRFLGELDWPHAQDKVVVYSLPMIRYIEGYAGNQYYLVTLLNPDYLSNMQALSLGDTGYSAYLVLTKSSQIVASYNGIGKPGDSLDLGVGLPGNAQPRVYGTYTYTETEFGSQGQLIALRSSRNWPVTTIVERPMIRVLDEWLSVLIWFALVAGIASLVIFIMAILAMRSIRARDRAQSRLVEQLSFTEKLLEISPLPIYLVDEQGVIMIVNQALESFIGLKREQLLNQPTSHFLSEADQQSLEMNNQLLLNKGGHVSYERRLVMPDGAQRDVLLNKVVVSNDDGLPRGVLTVIMDVTRFRDAERATLQARDAAENASRSKSEFISNMSHELRTPLQSILGFSELGLMRLKENDKVAGMLHDIHSSGQRMLTLVNDLLDIAKIESSTHQVVYSDVDLRHLLDTVMRELEPQKLVNHLTFDVKGLERAVVVHADVQRLHQAIRNVLANAIKFSPQGSKIELKLELLDMARIGLTVMDNGCGIPEDELEKIFDPFVQSSLTKDGSGGTGLGLAICRRILQAHGGSIYAYNRPQGGAAFHIELPIQG</sequence>
<feature type="domain" description="PAS" evidence="11">
    <location>
        <begin position="335"/>
        <end position="405"/>
    </location>
</feature>
<evidence type="ECO:0000259" key="11">
    <source>
        <dbReference type="PROSITE" id="PS50112"/>
    </source>
</evidence>
<evidence type="ECO:0000256" key="6">
    <source>
        <dbReference type="ARBA" id="ARBA00022777"/>
    </source>
</evidence>
<dbReference type="SUPFAM" id="SSF55874">
    <property type="entry name" value="ATPase domain of HSP90 chaperone/DNA topoisomerase II/histidine kinase"/>
    <property type="match status" value="1"/>
</dbReference>
<dbReference type="CDD" id="cd00130">
    <property type="entry name" value="PAS"/>
    <property type="match status" value="1"/>
</dbReference>
<dbReference type="GO" id="GO:0006355">
    <property type="term" value="P:regulation of DNA-templated transcription"/>
    <property type="evidence" value="ECO:0007669"/>
    <property type="project" value="InterPro"/>
</dbReference>
<dbReference type="PANTHER" id="PTHR43711:SF26">
    <property type="entry name" value="SENSOR HISTIDINE KINASE RCSC"/>
    <property type="match status" value="1"/>
</dbReference>
<dbReference type="PROSITE" id="PS50109">
    <property type="entry name" value="HIS_KIN"/>
    <property type="match status" value="1"/>
</dbReference>
<accession>A0A6B2QU48</accession>
<evidence type="ECO:0000259" key="10">
    <source>
        <dbReference type="PROSITE" id="PS50109"/>
    </source>
</evidence>
<evidence type="ECO:0000256" key="1">
    <source>
        <dbReference type="ARBA" id="ARBA00000085"/>
    </source>
</evidence>
<dbReference type="FunFam" id="1.10.287.130:FF:000001">
    <property type="entry name" value="Two-component sensor histidine kinase"/>
    <property type="match status" value="1"/>
</dbReference>
<dbReference type="InterPro" id="IPR003594">
    <property type="entry name" value="HATPase_dom"/>
</dbReference>
<dbReference type="EC" id="2.7.13.3" evidence="3"/>
<dbReference type="InterPro" id="IPR036890">
    <property type="entry name" value="HATPase_C_sf"/>
</dbReference>
<dbReference type="SUPFAM" id="SSF55785">
    <property type="entry name" value="PYP-like sensor domain (PAS domain)"/>
    <property type="match status" value="1"/>
</dbReference>
<dbReference type="NCBIfam" id="TIGR00229">
    <property type="entry name" value="sensory_box"/>
    <property type="match status" value="1"/>
</dbReference>
<feature type="transmembrane region" description="Helical" evidence="9">
    <location>
        <begin position="293"/>
        <end position="317"/>
    </location>
</feature>
<dbReference type="RefSeq" id="WP_163651535.1">
    <property type="nucleotide sequence ID" value="NZ_JAAGRN010000002.1"/>
</dbReference>
<keyword evidence="4" id="KW-0597">Phosphoprotein</keyword>
<evidence type="ECO:0000313" key="13">
    <source>
        <dbReference type="EMBL" id="NDY82216.1"/>
    </source>
</evidence>
<feature type="domain" description="Histidine kinase" evidence="10">
    <location>
        <begin position="478"/>
        <end position="695"/>
    </location>
</feature>
<dbReference type="Gene3D" id="1.10.287.130">
    <property type="match status" value="1"/>
</dbReference>
<dbReference type="PRINTS" id="PR00344">
    <property type="entry name" value="BCTRLSENSOR"/>
</dbReference>
<evidence type="ECO:0000256" key="4">
    <source>
        <dbReference type="ARBA" id="ARBA00022553"/>
    </source>
</evidence>
<dbReference type="Pfam" id="PF00989">
    <property type="entry name" value="PAS"/>
    <property type="match status" value="1"/>
</dbReference>
<gene>
    <name evidence="13" type="ORF">G3I67_03125</name>
</gene>
<dbReference type="EMBL" id="JAAGRN010000002">
    <property type="protein sequence ID" value="NDY82216.1"/>
    <property type="molecule type" value="Genomic_DNA"/>
</dbReference>
<dbReference type="Gene3D" id="3.30.565.10">
    <property type="entry name" value="Histidine kinase-like ATPase, C-terminal domain"/>
    <property type="match status" value="1"/>
</dbReference>
<dbReference type="PROSITE" id="PS50113">
    <property type="entry name" value="PAC"/>
    <property type="match status" value="1"/>
</dbReference>
<keyword evidence="6" id="KW-0418">Kinase</keyword>
<dbReference type="AlphaFoldDB" id="A0A6B2QU48"/>
<keyword evidence="7" id="KW-0902">Two-component regulatory system</keyword>
<name>A0A6B2QU48_9BURK</name>
<dbReference type="InterPro" id="IPR000014">
    <property type="entry name" value="PAS"/>
</dbReference>
<dbReference type="InterPro" id="IPR000700">
    <property type="entry name" value="PAS-assoc_C"/>
</dbReference>
<evidence type="ECO:0000259" key="12">
    <source>
        <dbReference type="PROSITE" id="PS50113"/>
    </source>
</evidence>
<dbReference type="SMART" id="SM00387">
    <property type="entry name" value="HATPase_c"/>
    <property type="match status" value="1"/>
</dbReference>
<keyword evidence="9" id="KW-1133">Transmembrane helix</keyword>
<dbReference type="InterPro" id="IPR005467">
    <property type="entry name" value="His_kinase_dom"/>
</dbReference>
<dbReference type="CDD" id="cd18773">
    <property type="entry name" value="PDC1_HK_sensor"/>
    <property type="match status" value="1"/>
</dbReference>
<dbReference type="GO" id="GO:0005886">
    <property type="term" value="C:plasma membrane"/>
    <property type="evidence" value="ECO:0007669"/>
    <property type="project" value="UniProtKB-SubCell"/>
</dbReference>
<dbReference type="InterPro" id="IPR036097">
    <property type="entry name" value="HisK_dim/P_sf"/>
</dbReference>
<dbReference type="PANTHER" id="PTHR43711">
    <property type="entry name" value="TWO-COMPONENT HISTIDINE KINASE"/>
    <property type="match status" value="1"/>
</dbReference>
<proteinExistence type="predicted"/>
<dbReference type="FunFam" id="3.30.565.10:FF:000006">
    <property type="entry name" value="Sensor histidine kinase WalK"/>
    <property type="match status" value="1"/>
</dbReference>